<accession>A0A1X4JLQ6</accession>
<feature type="transmembrane region" description="Helical" evidence="1">
    <location>
        <begin position="48"/>
        <end position="66"/>
    </location>
</feature>
<evidence type="ECO:0000313" key="3">
    <source>
        <dbReference type="Proteomes" id="UP000193588"/>
    </source>
</evidence>
<keyword evidence="1" id="KW-0472">Membrane</keyword>
<evidence type="ECO:0000313" key="2">
    <source>
        <dbReference type="EMBL" id="OSP89583.1"/>
    </source>
</evidence>
<proteinExistence type="predicted"/>
<comment type="caution">
    <text evidence="2">The sequence shown here is derived from an EMBL/GenBank/DDBJ whole genome shotgun (WGS) entry which is preliminary data.</text>
</comment>
<keyword evidence="1" id="KW-0812">Transmembrane</keyword>
<sequence length="162" mass="18852">MFDIKRRNVAGRKINIQKVVALLLFVSLLPTILTTGSVQFWLVLKIGWFWFVLITSIAVIICIKRLRYKFIFGLLIPVFLGCLYHQQGLVEGNVENVDQGNKVIAYRKATLGETNYFGTVYEKKLFGAILVKQYAFKFTNYDRNDQYYTVNWVYAEAKANRF</sequence>
<name>A0A1X4JLQ6_9LACO</name>
<gene>
    <name evidence="2" type="ORF">B9D04_03420</name>
</gene>
<feature type="transmembrane region" description="Helical" evidence="1">
    <location>
        <begin position="20"/>
        <end position="42"/>
    </location>
</feature>
<dbReference type="RefSeq" id="WP_085637870.1">
    <property type="nucleotide sequence ID" value="NZ_JARXOD010000001.1"/>
</dbReference>
<dbReference type="EMBL" id="NDXJ01000005">
    <property type="protein sequence ID" value="OSP89583.1"/>
    <property type="molecule type" value="Genomic_DNA"/>
</dbReference>
<dbReference type="AlphaFoldDB" id="A0A1X4JLQ6"/>
<evidence type="ECO:0000256" key="1">
    <source>
        <dbReference type="SAM" id="Phobius"/>
    </source>
</evidence>
<dbReference type="Proteomes" id="UP000193588">
    <property type="component" value="Unassembled WGS sequence"/>
</dbReference>
<organism evidence="2 3">
    <name type="scientific">Weissella cibaria</name>
    <dbReference type="NCBI Taxonomy" id="137591"/>
    <lineage>
        <taxon>Bacteria</taxon>
        <taxon>Bacillati</taxon>
        <taxon>Bacillota</taxon>
        <taxon>Bacilli</taxon>
        <taxon>Lactobacillales</taxon>
        <taxon>Lactobacillaceae</taxon>
        <taxon>Weissella</taxon>
    </lineage>
</organism>
<keyword evidence="1" id="KW-1133">Transmembrane helix</keyword>
<reference evidence="2 3" key="1">
    <citation type="submission" date="2017-04" db="EMBL/GenBank/DDBJ databases">
        <title>The genome sequence of Weissella cibaria isolated from wild Drosophila.</title>
        <authorList>
            <person name="Ricks N.J."/>
            <person name="Carroll C."/>
            <person name="Walters A."/>
            <person name="Newell P.D."/>
            <person name="Chaston J.M."/>
        </authorList>
    </citation>
    <scope>NUCLEOTIDE SEQUENCE [LARGE SCALE GENOMIC DNA]</scope>
    <source>
        <strain evidence="2 3">DmW_103</strain>
    </source>
</reference>
<protein>
    <submittedName>
        <fullName evidence="2">Uncharacterized protein</fullName>
    </submittedName>
</protein>